<dbReference type="Gene3D" id="1.20.120.1930">
    <property type="entry name" value="Uncharacterised protein PF16691, DUF5062"/>
    <property type="match status" value="1"/>
</dbReference>
<gene>
    <name evidence="1" type="ORF">K6Y31_00015</name>
</gene>
<organism evidence="1 2">
    <name type="scientific">Motilimonas cestriensis</name>
    <dbReference type="NCBI Taxonomy" id="2742685"/>
    <lineage>
        <taxon>Bacteria</taxon>
        <taxon>Pseudomonadati</taxon>
        <taxon>Pseudomonadota</taxon>
        <taxon>Gammaproteobacteria</taxon>
        <taxon>Alteromonadales</taxon>
        <taxon>Alteromonadales genera incertae sedis</taxon>
        <taxon>Motilimonas</taxon>
    </lineage>
</organism>
<dbReference type="Proteomes" id="UP001201273">
    <property type="component" value="Unassembled WGS sequence"/>
</dbReference>
<dbReference type="InterPro" id="IPR032036">
    <property type="entry name" value="DUF5062"/>
</dbReference>
<reference evidence="1 2" key="1">
    <citation type="journal article" date="2022" name="Environ. Microbiol. Rep.">
        <title>Eco-phylogenetic analyses reveal divergent evolution of vitamin B12 metabolism in the marine bacterial family 'Psychromonadaceae'.</title>
        <authorList>
            <person name="Jin X."/>
            <person name="Yang Y."/>
            <person name="Cao H."/>
            <person name="Gao B."/>
            <person name="Zhao Z."/>
        </authorList>
    </citation>
    <scope>NUCLEOTIDE SEQUENCE [LARGE SCALE GENOMIC DNA]</scope>
    <source>
        <strain evidence="1 2">MKS20</strain>
    </source>
</reference>
<dbReference type="RefSeq" id="WP_233050829.1">
    <property type="nucleotide sequence ID" value="NZ_JAIMJA010000001.1"/>
</dbReference>
<keyword evidence="2" id="KW-1185">Reference proteome</keyword>
<evidence type="ECO:0000313" key="2">
    <source>
        <dbReference type="Proteomes" id="UP001201273"/>
    </source>
</evidence>
<comment type="caution">
    <text evidence="1">The sequence shown here is derived from an EMBL/GenBank/DDBJ whole genome shotgun (WGS) entry which is preliminary data.</text>
</comment>
<proteinExistence type="predicted"/>
<sequence>MKKVKNEAQLLKKALEIGLKYAAQRGYGQLEKYVTQKDKVEVVYRLLVQDKQITPLPADKEDSQQLKHKLIIWISKMLPADHELLK</sequence>
<dbReference type="EMBL" id="JAIMJA010000001">
    <property type="protein sequence ID" value="MCE2593204.1"/>
    <property type="molecule type" value="Genomic_DNA"/>
</dbReference>
<evidence type="ECO:0000313" key="1">
    <source>
        <dbReference type="EMBL" id="MCE2593204.1"/>
    </source>
</evidence>
<dbReference type="Pfam" id="PF16691">
    <property type="entry name" value="DUF5062"/>
    <property type="match status" value="1"/>
</dbReference>
<name>A0ABS8W2Q1_9GAMM</name>
<protein>
    <submittedName>
        <fullName evidence="1">DUF5062 family protein</fullName>
    </submittedName>
</protein>
<accession>A0ABS8W2Q1</accession>
<dbReference type="InterPro" id="IPR038316">
    <property type="entry name" value="DUF5062_sf"/>
</dbReference>